<dbReference type="Proteomes" id="UP000016932">
    <property type="component" value="Unassembled WGS sequence"/>
</dbReference>
<gene>
    <name evidence="2" type="ORF">MYCFIDRAFT_178886</name>
</gene>
<dbReference type="HOGENOM" id="CLU_2528421_0_0_1"/>
<name>M3A2W1_PSEFD</name>
<dbReference type="EMBL" id="KB446563">
    <property type="protein sequence ID" value="EME78781.1"/>
    <property type="molecule type" value="Genomic_DNA"/>
</dbReference>
<dbReference type="KEGG" id="pfj:MYCFIDRAFT_178886"/>
<protein>
    <submittedName>
        <fullName evidence="2">Uncharacterized protein</fullName>
    </submittedName>
</protein>
<evidence type="ECO:0000313" key="3">
    <source>
        <dbReference type="Proteomes" id="UP000016932"/>
    </source>
</evidence>
<dbReference type="VEuPathDB" id="FungiDB:MYCFIDRAFT_178886"/>
<reference evidence="2 3" key="1">
    <citation type="journal article" date="2012" name="PLoS Pathog.">
        <title>Diverse lifestyles and strategies of plant pathogenesis encoded in the genomes of eighteen Dothideomycetes fungi.</title>
        <authorList>
            <person name="Ohm R.A."/>
            <person name="Feau N."/>
            <person name="Henrissat B."/>
            <person name="Schoch C.L."/>
            <person name="Horwitz B.A."/>
            <person name="Barry K.W."/>
            <person name="Condon B.J."/>
            <person name="Copeland A.C."/>
            <person name="Dhillon B."/>
            <person name="Glaser F."/>
            <person name="Hesse C.N."/>
            <person name="Kosti I."/>
            <person name="LaButti K."/>
            <person name="Lindquist E.A."/>
            <person name="Lucas S."/>
            <person name="Salamov A.A."/>
            <person name="Bradshaw R.E."/>
            <person name="Ciuffetti L."/>
            <person name="Hamelin R.C."/>
            <person name="Kema G.H.J."/>
            <person name="Lawrence C."/>
            <person name="Scott J.A."/>
            <person name="Spatafora J.W."/>
            <person name="Turgeon B.G."/>
            <person name="de Wit P.J.G.M."/>
            <person name="Zhong S."/>
            <person name="Goodwin S.B."/>
            <person name="Grigoriev I.V."/>
        </authorList>
    </citation>
    <scope>NUCLEOTIDE SEQUENCE [LARGE SCALE GENOMIC DNA]</scope>
    <source>
        <strain evidence="2 3">CIRAD86</strain>
    </source>
</reference>
<dbReference type="AlphaFoldDB" id="M3A2W1"/>
<dbReference type="RefSeq" id="XP_007931061.1">
    <property type="nucleotide sequence ID" value="XM_007932870.1"/>
</dbReference>
<organism evidence="2 3">
    <name type="scientific">Pseudocercospora fijiensis (strain CIRAD86)</name>
    <name type="common">Black leaf streak disease fungus</name>
    <name type="synonym">Mycosphaerella fijiensis</name>
    <dbReference type="NCBI Taxonomy" id="383855"/>
    <lineage>
        <taxon>Eukaryota</taxon>
        <taxon>Fungi</taxon>
        <taxon>Dikarya</taxon>
        <taxon>Ascomycota</taxon>
        <taxon>Pezizomycotina</taxon>
        <taxon>Dothideomycetes</taxon>
        <taxon>Dothideomycetidae</taxon>
        <taxon>Mycosphaerellales</taxon>
        <taxon>Mycosphaerellaceae</taxon>
        <taxon>Pseudocercospora</taxon>
    </lineage>
</organism>
<feature type="region of interest" description="Disordered" evidence="1">
    <location>
        <begin position="41"/>
        <end position="84"/>
    </location>
</feature>
<keyword evidence="3" id="KW-1185">Reference proteome</keyword>
<evidence type="ECO:0000313" key="2">
    <source>
        <dbReference type="EMBL" id="EME78781.1"/>
    </source>
</evidence>
<evidence type="ECO:0000256" key="1">
    <source>
        <dbReference type="SAM" id="MobiDB-lite"/>
    </source>
</evidence>
<proteinExistence type="predicted"/>
<sequence length="84" mass="9395">MLTDCEKQISSPKSRADAHCTSMQTQTCFLRTTTYTTHIPDSAMARGDHSLSQLQEPGERGTSITDPDIIRDLQKWSTWPPASK</sequence>
<accession>M3A2W1</accession>
<dbReference type="GeneID" id="19334010"/>